<dbReference type="OrthoDB" id="7869153at2"/>
<dbReference type="GO" id="GO:0005737">
    <property type="term" value="C:cytoplasm"/>
    <property type="evidence" value="ECO:0007669"/>
    <property type="project" value="TreeGrafter"/>
</dbReference>
<dbReference type="PANTHER" id="PTHR21621">
    <property type="entry name" value="RIBOSOMAL PROTEIN S6 MODIFICATION PROTEIN"/>
    <property type="match status" value="1"/>
</dbReference>
<dbReference type="EMBL" id="QOUX01000042">
    <property type="protein sequence ID" value="RXI99868.1"/>
    <property type="molecule type" value="Genomic_DNA"/>
</dbReference>
<dbReference type="AlphaFoldDB" id="A0A4Q0VS94"/>
<comment type="caution">
    <text evidence="1">The sequence shown here is derived from an EMBL/GenBank/DDBJ whole genome shotgun (WGS) entry which is preliminary data.</text>
</comment>
<dbReference type="Proteomes" id="UP000290649">
    <property type="component" value="Unassembled WGS sequence"/>
</dbReference>
<gene>
    <name evidence="1" type="ORF">DS745_13390</name>
</gene>
<evidence type="ECO:0000313" key="2">
    <source>
        <dbReference type="Proteomes" id="UP000290649"/>
    </source>
</evidence>
<dbReference type="GO" id="GO:0016879">
    <property type="term" value="F:ligase activity, forming carbon-nitrogen bonds"/>
    <property type="evidence" value="ECO:0007669"/>
    <property type="project" value="TreeGrafter"/>
</dbReference>
<dbReference type="PANTHER" id="PTHR21621:SF0">
    <property type="entry name" value="BETA-CITRYLGLUTAMATE SYNTHASE B-RELATED"/>
    <property type="match status" value="1"/>
</dbReference>
<sequence length="386" mass="44657">MLMELFYNITKNKWLTDCKQPLVFGKNNLPILYEEDSSGVAFKVKRNKNKVGPVIAILTSKEGRQDFYGNRSTFKKIHHQLQQTGGILFVMTPEGYQGEEIDGFLFIEGEWRKACLPLPDIIYNRVASYRAEEKLDEIRKMALQNAIPLYNPHFFNKWETYKQLLQNDLCKDYLPDTMVMDDFRKFTDWIEKYQTLIVKPVLSNRGNGVYLVKKNINHIEVTSNKVKNKYSSYGEAWEALKSKLHAQTVIIQKHIALKQYLNRPYDLRILVQRVKEHWGVTGIGVRWAGQGSVTTHVPQGGSILPFETVSSGIDRQEIQKLAIQIANQLELAYGYLCEFSIDLGVDEANQLWIFEINSKPMQFDEPHIQGKALQTLIQCFYEDTGF</sequence>
<dbReference type="Gene3D" id="3.30.470.20">
    <property type="entry name" value="ATP-grasp fold, B domain"/>
    <property type="match status" value="1"/>
</dbReference>
<dbReference type="RefSeq" id="WP_129078724.1">
    <property type="nucleotide sequence ID" value="NZ_QOUX01000042.1"/>
</dbReference>
<proteinExistence type="predicted"/>
<dbReference type="SUPFAM" id="SSF56059">
    <property type="entry name" value="Glutathione synthetase ATP-binding domain-like"/>
    <property type="match status" value="1"/>
</dbReference>
<evidence type="ECO:0000313" key="1">
    <source>
        <dbReference type="EMBL" id="RXI99868.1"/>
    </source>
</evidence>
<keyword evidence="2" id="KW-1185">Reference proteome</keyword>
<protein>
    <submittedName>
        <fullName evidence="1">YheC/YheD family protein</fullName>
    </submittedName>
</protein>
<reference evidence="1 2" key="1">
    <citation type="journal article" date="2019" name="Int. J. Syst. Evol. Microbiol.">
        <title>Anaerobacillus alkaliphilus sp. nov., a novel alkaliphilic and moderately halophilic bacterium.</title>
        <authorList>
            <person name="Borsodi A.K."/>
            <person name="Aszalos J.M."/>
            <person name="Bihari P."/>
            <person name="Nagy I."/>
            <person name="Schumann P."/>
            <person name="Sproer C."/>
            <person name="Kovacs A.L."/>
            <person name="Boka K."/>
            <person name="Dobosy P."/>
            <person name="Ovari M."/>
            <person name="Szili-Kovacs T."/>
            <person name="Toth E."/>
        </authorList>
    </citation>
    <scope>NUCLEOTIDE SEQUENCE [LARGE SCALE GENOMIC DNA]</scope>
    <source>
        <strain evidence="1 2">B16-10</strain>
    </source>
</reference>
<dbReference type="Pfam" id="PF14398">
    <property type="entry name" value="ATPgrasp_YheCD"/>
    <property type="match status" value="1"/>
</dbReference>
<organism evidence="1 2">
    <name type="scientific">Anaerobacillus alkaliphilus</name>
    <dbReference type="NCBI Taxonomy" id="1548597"/>
    <lineage>
        <taxon>Bacteria</taxon>
        <taxon>Bacillati</taxon>
        <taxon>Bacillota</taxon>
        <taxon>Bacilli</taxon>
        <taxon>Bacillales</taxon>
        <taxon>Bacillaceae</taxon>
        <taxon>Anaerobacillus</taxon>
    </lineage>
</organism>
<dbReference type="InterPro" id="IPR026838">
    <property type="entry name" value="YheC/D"/>
</dbReference>
<name>A0A4Q0VS94_9BACI</name>
<accession>A0A4Q0VS94</accession>